<sequence length="295" mass="33532">MHLLNALFLKHEAELIKKIPLSACWPHDEIVWHYSRNDMFDVKSAYYLARSSKNQGNCEEGSSSSSKEKNFWNGLWHLNIPPKVRVFIWRACSGMRGILTEKVREALRVGEYAIEFLQEYWNLHCKAELPKTDSSTKWVAPEEGILKINADGAFSDTGAGIGVVVRDHQGQVEALMAERVSEALNAEHVECLAFLKALQFAKDFGISHLTLEGDALGIVQRINSTSLDLSVLGNLIRGIRDTRKDFCYIRISHVRRKNNVPIHLLSHLSLSLERSRVWFVNFPKEIMYAAKADLL</sequence>
<feature type="domain" description="RNase H type-1" evidence="1">
    <location>
        <begin position="149"/>
        <end position="267"/>
    </location>
</feature>
<dbReference type="InterPro" id="IPR012337">
    <property type="entry name" value="RNaseH-like_sf"/>
</dbReference>
<evidence type="ECO:0000313" key="2">
    <source>
        <dbReference type="Proteomes" id="UP001652660"/>
    </source>
</evidence>
<gene>
    <name evidence="3" type="primary">LOC140016595</name>
</gene>
<protein>
    <recommendedName>
        <fullName evidence="1">RNase H type-1 domain-containing protein</fullName>
    </recommendedName>
</protein>
<dbReference type="InterPro" id="IPR044730">
    <property type="entry name" value="RNase_H-like_dom_plant"/>
</dbReference>
<organism evidence="2 3">
    <name type="scientific">Coffea arabica</name>
    <name type="common">Arabian coffee</name>
    <dbReference type="NCBI Taxonomy" id="13443"/>
    <lineage>
        <taxon>Eukaryota</taxon>
        <taxon>Viridiplantae</taxon>
        <taxon>Streptophyta</taxon>
        <taxon>Embryophyta</taxon>
        <taxon>Tracheophyta</taxon>
        <taxon>Spermatophyta</taxon>
        <taxon>Magnoliopsida</taxon>
        <taxon>eudicotyledons</taxon>
        <taxon>Gunneridae</taxon>
        <taxon>Pentapetalae</taxon>
        <taxon>asterids</taxon>
        <taxon>lamiids</taxon>
        <taxon>Gentianales</taxon>
        <taxon>Rubiaceae</taxon>
        <taxon>Ixoroideae</taxon>
        <taxon>Gardenieae complex</taxon>
        <taxon>Bertiereae - Coffeeae clade</taxon>
        <taxon>Coffeeae</taxon>
        <taxon>Coffea</taxon>
    </lineage>
</organism>
<dbReference type="SUPFAM" id="SSF53098">
    <property type="entry name" value="Ribonuclease H-like"/>
    <property type="match status" value="1"/>
</dbReference>
<dbReference type="PANTHER" id="PTHR47074:SF11">
    <property type="entry name" value="REVERSE TRANSCRIPTASE-LIKE PROTEIN"/>
    <property type="match status" value="1"/>
</dbReference>
<accession>A0ABM4W3B6</accession>
<dbReference type="InterPro" id="IPR002156">
    <property type="entry name" value="RNaseH_domain"/>
</dbReference>
<dbReference type="GeneID" id="140016595"/>
<dbReference type="CDD" id="cd06222">
    <property type="entry name" value="RNase_H_like"/>
    <property type="match status" value="1"/>
</dbReference>
<dbReference type="InterPro" id="IPR052929">
    <property type="entry name" value="RNase_H-like_EbsB-rel"/>
</dbReference>
<proteinExistence type="predicted"/>
<dbReference type="RefSeq" id="XP_071926262.1">
    <property type="nucleotide sequence ID" value="XM_072070161.1"/>
</dbReference>
<dbReference type="Gene3D" id="3.30.420.10">
    <property type="entry name" value="Ribonuclease H-like superfamily/Ribonuclease H"/>
    <property type="match status" value="1"/>
</dbReference>
<keyword evidence="2" id="KW-1185">Reference proteome</keyword>
<dbReference type="InterPro" id="IPR036397">
    <property type="entry name" value="RNaseH_sf"/>
</dbReference>
<reference evidence="3" key="1">
    <citation type="submission" date="2025-08" db="UniProtKB">
        <authorList>
            <consortium name="RefSeq"/>
        </authorList>
    </citation>
    <scope>IDENTIFICATION</scope>
    <source>
        <tissue evidence="3">Leaves</tissue>
    </source>
</reference>
<dbReference type="Proteomes" id="UP001652660">
    <property type="component" value="Chromosome 11c"/>
</dbReference>
<evidence type="ECO:0000259" key="1">
    <source>
        <dbReference type="Pfam" id="PF13456"/>
    </source>
</evidence>
<dbReference type="Pfam" id="PF13456">
    <property type="entry name" value="RVT_3"/>
    <property type="match status" value="1"/>
</dbReference>
<name>A0ABM4W3B6_COFAR</name>
<evidence type="ECO:0000313" key="3">
    <source>
        <dbReference type="RefSeq" id="XP_071926262.1"/>
    </source>
</evidence>
<dbReference type="PANTHER" id="PTHR47074">
    <property type="entry name" value="BNAC02G40300D PROTEIN"/>
    <property type="match status" value="1"/>
</dbReference>